<accession>A0A162E667</accession>
<dbReference type="RefSeq" id="WP_061948217.1">
    <property type="nucleotide sequence ID" value="NZ_LTAO01000012.1"/>
</dbReference>
<comment type="caution">
    <text evidence="4">The sequence shown here is derived from an EMBL/GenBank/DDBJ whole genome shotgun (WGS) entry which is preliminary data.</text>
</comment>
<evidence type="ECO:0000256" key="2">
    <source>
        <dbReference type="ARBA" id="ARBA00023315"/>
    </source>
</evidence>
<dbReference type="SUPFAM" id="SSF55729">
    <property type="entry name" value="Acyl-CoA N-acyltransferases (Nat)"/>
    <property type="match status" value="1"/>
</dbReference>
<name>A0A162E667_9BACI</name>
<dbReference type="PANTHER" id="PTHR43877">
    <property type="entry name" value="AMINOALKYLPHOSPHONATE N-ACETYLTRANSFERASE-RELATED-RELATED"/>
    <property type="match status" value="1"/>
</dbReference>
<dbReference type="PROSITE" id="PS51186">
    <property type="entry name" value="GNAT"/>
    <property type="match status" value="1"/>
</dbReference>
<evidence type="ECO:0000313" key="5">
    <source>
        <dbReference type="Proteomes" id="UP000075806"/>
    </source>
</evidence>
<organism evidence="4 5">
    <name type="scientific">Alkalihalobacillus trypoxylicola</name>
    <dbReference type="NCBI Taxonomy" id="519424"/>
    <lineage>
        <taxon>Bacteria</taxon>
        <taxon>Bacillati</taxon>
        <taxon>Bacillota</taxon>
        <taxon>Bacilli</taxon>
        <taxon>Bacillales</taxon>
        <taxon>Bacillaceae</taxon>
        <taxon>Alkalihalobacillus</taxon>
    </lineage>
</organism>
<sequence length="150" mass="17133">MIIRKYHEQDHPVILALAERFNHIDYMKHRDQDAMAKKQEQMALQSLTDNKENIYIAENNGMILGYLELAIQKDYFTGKEQAYISAIAVSEKGEGKGIGKALMAKAEEWAIDQGLSEVILDVFLDNNRAVGLYEHLGYQKEIVKMVKELS</sequence>
<dbReference type="Proteomes" id="UP000075806">
    <property type="component" value="Unassembled WGS sequence"/>
</dbReference>
<dbReference type="EMBL" id="LTAO01000012">
    <property type="protein sequence ID" value="KYG31846.1"/>
    <property type="molecule type" value="Genomic_DNA"/>
</dbReference>
<gene>
    <name evidence="4" type="ORF">AZF04_03450</name>
</gene>
<keyword evidence="5" id="KW-1185">Reference proteome</keyword>
<dbReference type="Pfam" id="PF00583">
    <property type="entry name" value="Acetyltransf_1"/>
    <property type="match status" value="1"/>
</dbReference>
<dbReference type="CDD" id="cd04301">
    <property type="entry name" value="NAT_SF"/>
    <property type="match status" value="1"/>
</dbReference>
<dbReference type="InterPro" id="IPR000182">
    <property type="entry name" value="GNAT_dom"/>
</dbReference>
<dbReference type="OrthoDB" id="9797826at2"/>
<evidence type="ECO:0000259" key="3">
    <source>
        <dbReference type="PROSITE" id="PS51186"/>
    </source>
</evidence>
<keyword evidence="2" id="KW-0012">Acyltransferase</keyword>
<evidence type="ECO:0000256" key="1">
    <source>
        <dbReference type="ARBA" id="ARBA00022679"/>
    </source>
</evidence>
<dbReference type="AlphaFoldDB" id="A0A162E667"/>
<feature type="domain" description="N-acetyltransferase" evidence="3">
    <location>
        <begin position="1"/>
        <end position="150"/>
    </location>
</feature>
<reference evidence="4" key="1">
    <citation type="submission" date="2016-02" db="EMBL/GenBank/DDBJ databases">
        <title>Genome sequence of Bacillus trypoxylicola KCTC 13244(T).</title>
        <authorList>
            <person name="Jeong H."/>
            <person name="Park S.-H."/>
            <person name="Choi S.-K."/>
        </authorList>
    </citation>
    <scope>NUCLEOTIDE SEQUENCE [LARGE SCALE GENOMIC DNA]</scope>
    <source>
        <strain evidence="4">KCTC 13244</strain>
    </source>
</reference>
<dbReference type="Gene3D" id="3.40.630.30">
    <property type="match status" value="1"/>
</dbReference>
<proteinExistence type="predicted"/>
<dbReference type="GO" id="GO:0016747">
    <property type="term" value="F:acyltransferase activity, transferring groups other than amino-acyl groups"/>
    <property type="evidence" value="ECO:0007669"/>
    <property type="project" value="InterPro"/>
</dbReference>
<dbReference type="PANTHER" id="PTHR43877:SF2">
    <property type="entry name" value="AMINOALKYLPHOSPHONATE N-ACETYLTRANSFERASE-RELATED"/>
    <property type="match status" value="1"/>
</dbReference>
<evidence type="ECO:0000313" key="4">
    <source>
        <dbReference type="EMBL" id="KYG31846.1"/>
    </source>
</evidence>
<dbReference type="InterPro" id="IPR050832">
    <property type="entry name" value="Bact_Acetyltransf"/>
</dbReference>
<dbReference type="InterPro" id="IPR016181">
    <property type="entry name" value="Acyl_CoA_acyltransferase"/>
</dbReference>
<keyword evidence="1 4" id="KW-0808">Transferase</keyword>
<protein>
    <submittedName>
        <fullName evidence="4">Alanine acetyltransferase</fullName>
    </submittedName>
</protein>